<sequence length="129" mass="13750">MSVRGKIWRPIGVMAVAVAGIACVYATRIPPPSPLFEPPALSLAAPDSMPFDLLTHCGVDEAKIGTVYFEAEVPLIGTAQSAPPGWGNPLQPGRMTLLTPNRAVFRDDLGHEVFFRARPGATAPKLLCD</sequence>
<dbReference type="OrthoDB" id="3692307at2"/>
<name>A0A1H3Q5G4_9PSEU</name>
<proteinExistence type="predicted"/>
<dbReference type="Proteomes" id="UP000199515">
    <property type="component" value="Unassembled WGS sequence"/>
</dbReference>
<accession>A0A1H3Q5G4</accession>
<protein>
    <submittedName>
        <fullName evidence="1">Uncharacterized protein</fullName>
    </submittedName>
</protein>
<evidence type="ECO:0000313" key="2">
    <source>
        <dbReference type="Proteomes" id="UP000199515"/>
    </source>
</evidence>
<dbReference type="RefSeq" id="WP_091296343.1">
    <property type="nucleotide sequence ID" value="NZ_FNON01000009.1"/>
</dbReference>
<dbReference type="AlphaFoldDB" id="A0A1H3Q5G4"/>
<organism evidence="1 2">
    <name type="scientific">Amycolatopsis xylanica</name>
    <dbReference type="NCBI Taxonomy" id="589385"/>
    <lineage>
        <taxon>Bacteria</taxon>
        <taxon>Bacillati</taxon>
        <taxon>Actinomycetota</taxon>
        <taxon>Actinomycetes</taxon>
        <taxon>Pseudonocardiales</taxon>
        <taxon>Pseudonocardiaceae</taxon>
        <taxon>Amycolatopsis</taxon>
    </lineage>
</organism>
<dbReference type="EMBL" id="FNON01000009">
    <property type="protein sequence ID" value="SDZ08782.1"/>
    <property type="molecule type" value="Genomic_DNA"/>
</dbReference>
<evidence type="ECO:0000313" key="1">
    <source>
        <dbReference type="EMBL" id="SDZ08782.1"/>
    </source>
</evidence>
<reference evidence="1 2" key="1">
    <citation type="submission" date="2016-10" db="EMBL/GenBank/DDBJ databases">
        <authorList>
            <person name="de Groot N.N."/>
        </authorList>
    </citation>
    <scope>NUCLEOTIDE SEQUENCE [LARGE SCALE GENOMIC DNA]</scope>
    <source>
        <strain evidence="1 2">CPCC 202699</strain>
    </source>
</reference>
<gene>
    <name evidence="1" type="ORF">SAMN05421504_109133</name>
</gene>
<dbReference type="STRING" id="589385.SAMN05421504_109133"/>
<keyword evidence="2" id="KW-1185">Reference proteome</keyword>
<dbReference type="PROSITE" id="PS51257">
    <property type="entry name" value="PROKAR_LIPOPROTEIN"/>
    <property type="match status" value="1"/>
</dbReference>